<reference evidence="4" key="1">
    <citation type="submission" date="2021-02" db="EMBL/GenBank/DDBJ databases">
        <authorList>
            <person name="Nowell W R."/>
        </authorList>
    </citation>
    <scope>NUCLEOTIDE SEQUENCE</scope>
</reference>
<accession>A0A814KEI0</accession>
<evidence type="ECO:0000256" key="2">
    <source>
        <dbReference type="SAM" id="MobiDB-lite"/>
    </source>
</evidence>
<name>A0A814KEI0_ADIRI</name>
<dbReference type="GO" id="GO:0051664">
    <property type="term" value="P:nuclear pore localization"/>
    <property type="evidence" value="ECO:0007669"/>
    <property type="project" value="TreeGrafter"/>
</dbReference>
<dbReference type="Proteomes" id="UP000663852">
    <property type="component" value="Unassembled WGS sequence"/>
</dbReference>
<dbReference type="Pfam" id="PF00932">
    <property type="entry name" value="LTD"/>
    <property type="match status" value="1"/>
</dbReference>
<dbReference type="PANTHER" id="PTHR45721:SF12">
    <property type="entry name" value="INTERMEDIATE FILAMENT PROTEIN IFA-1"/>
    <property type="match status" value="1"/>
</dbReference>
<dbReference type="GO" id="GO:0006998">
    <property type="term" value="P:nuclear envelope organization"/>
    <property type="evidence" value="ECO:0007669"/>
    <property type="project" value="TreeGrafter"/>
</dbReference>
<protein>
    <recommendedName>
        <fullName evidence="3">LTD domain-containing protein</fullName>
    </recommendedName>
</protein>
<proteinExistence type="predicted"/>
<dbReference type="PROSITE" id="PS51841">
    <property type="entry name" value="LTD"/>
    <property type="match status" value="1"/>
</dbReference>
<dbReference type="GO" id="GO:0007097">
    <property type="term" value="P:nuclear migration"/>
    <property type="evidence" value="ECO:0007669"/>
    <property type="project" value="TreeGrafter"/>
</dbReference>
<evidence type="ECO:0000256" key="1">
    <source>
        <dbReference type="ARBA" id="ARBA00023054"/>
    </source>
</evidence>
<dbReference type="GO" id="GO:0031507">
    <property type="term" value="P:heterochromatin formation"/>
    <property type="evidence" value="ECO:0007669"/>
    <property type="project" value="TreeGrafter"/>
</dbReference>
<dbReference type="GO" id="GO:0090435">
    <property type="term" value="P:protein localization to nuclear envelope"/>
    <property type="evidence" value="ECO:0007669"/>
    <property type="project" value="TreeGrafter"/>
</dbReference>
<feature type="compositionally biased region" description="Acidic residues" evidence="2">
    <location>
        <begin position="50"/>
        <end position="69"/>
    </location>
</feature>
<dbReference type="PANTHER" id="PTHR45721">
    <property type="entry name" value="LAMIN DM0-RELATED"/>
    <property type="match status" value="1"/>
</dbReference>
<dbReference type="SUPFAM" id="SSF74853">
    <property type="entry name" value="Lamin A/C globular tail domain"/>
    <property type="match status" value="1"/>
</dbReference>
<evidence type="ECO:0000259" key="3">
    <source>
        <dbReference type="PROSITE" id="PS51841"/>
    </source>
</evidence>
<sequence length="454" mass="51993">MTKRSLDVENKENESESNSATTNDPLPAKKPKLIAQTNDHEDEKEVEHDSDGEEDEEDEVVEEEEEEEGPISISQVIELNEGTIHPKHKEYFIYEGTDLSMVSRTARFWSRKYLQALRHVNPDAYNMYIHNDFVCYGELEVLENCLIDLAKGTLLKHKGQMNSANCITAFRRLEALTIVLKEADNFVGMDDGDRFVAILRVIGACYVTILGTLLPKSLFHNGSVENEDDIKKLTKLAQQLPNFKEVLKQALIRARLYLQIGDARTAYINVLYTIYCHWSTIIDKNRIDLNVKSDEQDEEIWEALKCAARIKKTAYKESFNFLKELEIYSKMYPDLGGHSHDLRPIAIDQVDPQGNFIVIENAGSTGKDQDMKGWSLRRKIDNKEDLVYKFPDNFVLKSRSRLRILSRNASKGSINEKETLVAEGVQTWGTGSNMITRLLDEKGDEKAVFNQRFQ</sequence>
<evidence type="ECO:0000313" key="5">
    <source>
        <dbReference type="Proteomes" id="UP000663852"/>
    </source>
</evidence>
<evidence type="ECO:0000313" key="4">
    <source>
        <dbReference type="EMBL" id="CAF1050040.1"/>
    </source>
</evidence>
<feature type="domain" description="LTD" evidence="3">
    <location>
        <begin position="329"/>
        <end position="453"/>
    </location>
</feature>
<keyword evidence="1" id="KW-0175">Coiled coil</keyword>
<dbReference type="EMBL" id="CAJNOJ010000078">
    <property type="protein sequence ID" value="CAF1050040.1"/>
    <property type="molecule type" value="Genomic_DNA"/>
</dbReference>
<feature type="region of interest" description="Disordered" evidence="2">
    <location>
        <begin position="1"/>
        <end position="71"/>
    </location>
</feature>
<organism evidence="4 5">
    <name type="scientific">Adineta ricciae</name>
    <name type="common">Rotifer</name>
    <dbReference type="NCBI Taxonomy" id="249248"/>
    <lineage>
        <taxon>Eukaryota</taxon>
        <taxon>Metazoa</taxon>
        <taxon>Spiralia</taxon>
        <taxon>Gnathifera</taxon>
        <taxon>Rotifera</taxon>
        <taxon>Eurotatoria</taxon>
        <taxon>Bdelloidea</taxon>
        <taxon>Adinetida</taxon>
        <taxon>Adinetidae</taxon>
        <taxon>Adineta</taxon>
    </lineage>
</organism>
<feature type="compositionally biased region" description="Basic and acidic residues" evidence="2">
    <location>
        <begin position="1"/>
        <end position="14"/>
    </location>
</feature>
<comment type="caution">
    <text evidence="4">The sequence shown here is derived from an EMBL/GenBank/DDBJ whole genome shotgun (WGS) entry which is preliminary data.</text>
</comment>
<gene>
    <name evidence="4" type="ORF">EDS130_LOCUS17380</name>
</gene>
<dbReference type="GO" id="GO:0005200">
    <property type="term" value="F:structural constituent of cytoskeleton"/>
    <property type="evidence" value="ECO:0007669"/>
    <property type="project" value="TreeGrafter"/>
</dbReference>
<dbReference type="OrthoDB" id="10037289at2759"/>
<dbReference type="GO" id="GO:0005652">
    <property type="term" value="C:nuclear lamina"/>
    <property type="evidence" value="ECO:0007669"/>
    <property type="project" value="TreeGrafter"/>
</dbReference>
<dbReference type="AlphaFoldDB" id="A0A814KEI0"/>
<dbReference type="InterPro" id="IPR001322">
    <property type="entry name" value="Lamin_tail_dom"/>
</dbReference>
<feature type="compositionally biased region" description="Basic and acidic residues" evidence="2">
    <location>
        <begin position="38"/>
        <end position="49"/>
    </location>
</feature>
<dbReference type="Gene3D" id="2.60.40.1260">
    <property type="entry name" value="Lamin Tail domain"/>
    <property type="match status" value="1"/>
</dbReference>
<dbReference type="InterPro" id="IPR036415">
    <property type="entry name" value="Lamin_tail_dom_sf"/>
</dbReference>